<dbReference type="RefSeq" id="WP_289163348.1">
    <property type="nucleotide sequence ID" value="NZ_JASZZN010000006.1"/>
</dbReference>
<dbReference type="Proteomes" id="UP001239462">
    <property type="component" value="Unassembled WGS sequence"/>
</dbReference>
<protein>
    <recommendedName>
        <fullName evidence="3">Terminase small subunit</fullName>
    </recommendedName>
</protein>
<accession>A0ABT7PH46</accession>
<organism evidence="1 2">
    <name type="scientific">Roseiconus lacunae</name>
    <dbReference type="NCBI Taxonomy" id="2605694"/>
    <lineage>
        <taxon>Bacteria</taxon>
        <taxon>Pseudomonadati</taxon>
        <taxon>Planctomycetota</taxon>
        <taxon>Planctomycetia</taxon>
        <taxon>Pirellulales</taxon>
        <taxon>Pirellulaceae</taxon>
        <taxon>Roseiconus</taxon>
    </lineage>
</organism>
<sequence length="219" mass="25093">MAKRTDAERTRSALTGKLRDLAGEKLTQQQSKDIKWYDRRESERIAELTLAALPKGNYCKLAGRQHVVIDKMARNYRIDALLGDTIDLYDAILALHDLIAENARLIQPLRSGTDNRDDGDNGQLDEHDDNVYELQIAKLKETVRKLEIANQRAEIGLQKDRGDAIDRSEFRRMLEYLTVRLQGFGQQLRRSKGGDEAQKSLNEFLDHLSAEIREGELKF</sequence>
<evidence type="ECO:0008006" key="3">
    <source>
        <dbReference type="Google" id="ProtNLM"/>
    </source>
</evidence>
<keyword evidence="2" id="KW-1185">Reference proteome</keyword>
<evidence type="ECO:0000313" key="2">
    <source>
        <dbReference type="Proteomes" id="UP001239462"/>
    </source>
</evidence>
<name>A0ABT7PH46_9BACT</name>
<evidence type="ECO:0000313" key="1">
    <source>
        <dbReference type="EMBL" id="MDM4015824.1"/>
    </source>
</evidence>
<comment type="caution">
    <text evidence="1">The sequence shown here is derived from an EMBL/GenBank/DDBJ whole genome shotgun (WGS) entry which is preliminary data.</text>
</comment>
<reference evidence="1 2" key="1">
    <citation type="submission" date="2023-06" db="EMBL/GenBank/DDBJ databases">
        <title>Roseiconus lacunae JC819 isolated from Gulf of Mannar region, Tamil Nadu.</title>
        <authorList>
            <person name="Pk S."/>
            <person name="Ch S."/>
            <person name="Ch V.R."/>
        </authorList>
    </citation>
    <scope>NUCLEOTIDE SEQUENCE [LARGE SCALE GENOMIC DNA]</scope>
    <source>
        <strain evidence="1 2">JC819</strain>
    </source>
</reference>
<gene>
    <name evidence="1" type="ORF">QTN89_10315</name>
</gene>
<dbReference type="EMBL" id="JASZZN010000006">
    <property type="protein sequence ID" value="MDM4015824.1"/>
    <property type="molecule type" value="Genomic_DNA"/>
</dbReference>
<proteinExistence type="predicted"/>